<evidence type="ECO:0000313" key="7">
    <source>
        <dbReference type="Proteomes" id="UP000562254"/>
    </source>
</evidence>
<keyword evidence="3 6" id="KW-0032">Aminotransferase</keyword>
<gene>
    <name evidence="6" type="ORF">FHS88_000380</name>
</gene>
<keyword evidence="7" id="KW-1185">Reference proteome</keyword>
<dbReference type="InterPro" id="IPR015421">
    <property type="entry name" value="PyrdxlP-dep_Trfase_major"/>
</dbReference>
<dbReference type="InterPro" id="IPR005814">
    <property type="entry name" value="Aminotrans_3"/>
</dbReference>
<evidence type="ECO:0000256" key="2">
    <source>
        <dbReference type="ARBA" id="ARBA00008954"/>
    </source>
</evidence>
<dbReference type="PANTHER" id="PTHR43094:SF1">
    <property type="entry name" value="AMINOTRANSFERASE CLASS-III"/>
    <property type="match status" value="1"/>
</dbReference>
<dbReference type="InterPro" id="IPR015422">
    <property type="entry name" value="PyrdxlP-dep_Trfase_small"/>
</dbReference>
<evidence type="ECO:0000256" key="1">
    <source>
        <dbReference type="ARBA" id="ARBA00001933"/>
    </source>
</evidence>
<keyword evidence="4 5" id="KW-0663">Pyridoxal phosphate</keyword>
<evidence type="ECO:0000256" key="3">
    <source>
        <dbReference type="ARBA" id="ARBA00022576"/>
    </source>
</evidence>
<evidence type="ECO:0000313" key="6">
    <source>
        <dbReference type="EMBL" id="MBB5688270.1"/>
    </source>
</evidence>
<keyword evidence="6" id="KW-0808">Transferase</keyword>
<dbReference type="Proteomes" id="UP000562254">
    <property type="component" value="Unassembled WGS sequence"/>
</dbReference>
<dbReference type="Gene3D" id="3.90.1150.10">
    <property type="entry name" value="Aspartate Aminotransferase, domain 1"/>
    <property type="match status" value="1"/>
</dbReference>
<sequence length="443" mass="47047">MTHIVHRNLREAPPVAASGRGIWLRDASGHEVIDGSGGAAVACLGHGHPHVVAAMKAQIERLCYAHTALFTAESAERLADMLVGHAPGGLTHAYFVSSGSEGMEAALKIARQWAIESGQPQRTKFIARRQSYHGNTLGALAAGGNAMRRAPYAPILSDAFSHVSPCYAYRDRRDGESDADYVARLAAELEAEFQRLGPGNVIAFCAETIVGATLGCVTAVPGYFRAVREICDRHGALLILDEVMSGMGRSGTLHAWEQEGISPDIQVIAKGLGGGYQPIGGILVHGRVIEALTRGSGTFKHGHTYQAHPVACAAALAVQEVIRDEKLLDNVKAMGALLEQGLHERLGNHAHVGDIRGRGLFWAVELVKDRASKATFDPALAVNERVKKEAFARGLACYPMGGTIDGRHGDHVILAPPYVCTAEEIAMIVERFGAAVEAAVSGA</sequence>
<dbReference type="PANTHER" id="PTHR43094">
    <property type="entry name" value="AMINOTRANSFERASE"/>
    <property type="match status" value="1"/>
</dbReference>
<proteinExistence type="inferred from homology"/>
<comment type="caution">
    <text evidence="6">The sequence shown here is derived from an EMBL/GenBank/DDBJ whole genome shotgun (WGS) entry which is preliminary data.</text>
</comment>
<dbReference type="GO" id="GO:0030170">
    <property type="term" value="F:pyridoxal phosphate binding"/>
    <property type="evidence" value="ECO:0007669"/>
    <property type="project" value="InterPro"/>
</dbReference>
<name>A0A840XNF4_9PROT</name>
<comment type="cofactor">
    <cofactor evidence="1">
        <name>pyridoxal 5'-phosphate</name>
        <dbReference type="ChEBI" id="CHEBI:597326"/>
    </cofactor>
</comment>
<dbReference type="InterPro" id="IPR015424">
    <property type="entry name" value="PyrdxlP-dep_Trfase"/>
</dbReference>
<evidence type="ECO:0000256" key="5">
    <source>
        <dbReference type="RuleBase" id="RU003560"/>
    </source>
</evidence>
<dbReference type="Pfam" id="PF00202">
    <property type="entry name" value="Aminotran_3"/>
    <property type="match status" value="1"/>
</dbReference>
<dbReference type="GO" id="GO:0005829">
    <property type="term" value="C:cytosol"/>
    <property type="evidence" value="ECO:0007669"/>
    <property type="project" value="TreeGrafter"/>
</dbReference>
<dbReference type="Gene3D" id="3.40.640.10">
    <property type="entry name" value="Type I PLP-dependent aspartate aminotransferase-like (Major domain)"/>
    <property type="match status" value="1"/>
</dbReference>
<dbReference type="SUPFAM" id="SSF53383">
    <property type="entry name" value="PLP-dependent transferases"/>
    <property type="match status" value="1"/>
</dbReference>
<dbReference type="RefSeq" id="WP_211842575.1">
    <property type="nucleotide sequence ID" value="NZ_JAAEDJ010000108.1"/>
</dbReference>
<dbReference type="AlphaFoldDB" id="A0A840XNF4"/>
<dbReference type="FunFam" id="3.40.640.10:FF:000004">
    <property type="entry name" value="Acetylornithine aminotransferase"/>
    <property type="match status" value="1"/>
</dbReference>
<dbReference type="NCBIfam" id="NF005685">
    <property type="entry name" value="PRK07483.1"/>
    <property type="match status" value="1"/>
</dbReference>
<dbReference type="EMBL" id="JACIJE010000001">
    <property type="protein sequence ID" value="MBB5688270.1"/>
    <property type="molecule type" value="Genomic_DNA"/>
</dbReference>
<dbReference type="GO" id="GO:0008483">
    <property type="term" value="F:transaminase activity"/>
    <property type="evidence" value="ECO:0007669"/>
    <property type="project" value="UniProtKB-KW"/>
</dbReference>
<comment type="similarity">
    <text evidence="2 5">Belongs to the class-III pyridoxal-phosphate-dependent aminotransferase family.</text>
</comment>
<organism evidence="6 7">
    <name type="scientific">Neoroseomonas alkaliterrae</name>
    <dbReference type="NCBI Taxonomy" id="1452450"/>
    <lineage>
        <taxon>Bacteria</taxon>
        <taxon>Pseudomonadati</taxon>
        <taxon>Pseudomonadota</taxon>
        <taxon>Alphaproteobacteria</taxon>
        <taxon>Acetobacterales</taxon>
        <taxon>Acetobacteraceae</taxon>
        <taxon>Neoroseomonas</taxon>
    </lineage>
</organism>
<accession>A0A840XNF4</accession>
<evidence type="ECO:0000256" key="4">
    <source>
        <dbReference type="ARBA" id="ARBA00022898"/>
    </source>
</evidence>
<dbReference type="CDD" id="cd00610">
    <property type="entry name" value="OAT_like"/>
    <property type="match status" value="1"/>
</dbReference>
<protein>
    <submittedName>
        <fullName evidence="6">Adenosylmethionine-8-amino-7-oxononanoate aminotransferase</fullName>
    </submittedName>
</protein>
<reference evidence="6 7" key="1">
    <citation type="submission" date="2020-08" db="EMBL/GenBank/DDBJ databases">
        <title>Genomic Encyclopedia of Type Strains, Phase IV (KMG-IV): sequencing the most valuable type-strain genomes for metagenomic binning, comparative biology and taxonomic classification.</title>
        <authorList>
            <person name="Goeker M."/>
        </authorList>
    </citation>
    <scope>NUCLEOTIDE SEQUENCE [LARGE SCALE GENOMIC DNA]</scope>
    <source>
        <strain evidence="6 7">DSM 25895</strain>
    </source>
</reference>